<feature type="region of interest" description="Disordered" evidence="9">
    <location>
        <begin position="204"/>
        <end position="225"/>
    </location>
</feature>
<reference evidence="11" key="1">
    <citation type="submission" date="2023-07" db="EMBL/GenBank/DDBJ databases">
        <title>Chromosome-level genome assembly of Artemia franciscana.</title>
        <authorList>
            <person name="Jo E."/>
        </authorList>
    </citation>
    <scope>NUCLEOTIDE SEQUENCE</scope>
    <source>
        <tissue evidence="11">Whole body</tissue>
    </source>
</reference>
<evidence type="ECO:0000256" key="5">
    <source>
        <dbReference type="ARBA" id="ARBA00022833"/>
    </source>
</evidence>
<feature type="compositionally biased region" description="Basic residues" evidence="9">
    <location>
        <begin position="787"/>
        <end position="802"/>
    </location>
</feature>
<evidence type="ECO:0000256" key="1">
    <source>
        <dbReference type="ARBA" id="ARBA00004123"/>
    </source>
</evidence>
<feature type="region of interest" description="Disordered" evidence="9">
    <location>
        <begin position="1253"/>
        <end position="1286"/>
    </location>
</feature>
<dbReference type="GO" id="GO:0000981">
    <property type="term" value="F:DNA-binding transcription factor activity, RNA polymerase II-specific"/>
    <property type="evidence" value="ECO:0007669"/>
    <property type="project" value="TreeGrafter"/>
</dbReference>
<proteinExistence type="inferred from homology"/>
<keyword evidence="2" id="KW-0479">Metal-binding</keyword>
<feature type="compositionally biased region" description="Polar residues" evidence="9">
    <location>
        <begin position="215"/>
        <end position="225"/>
    </location>
</feature>
<evidence type="ECO:0000256" key="7">
    <source>
        <dbReference type="ARBA" id="ARBA00037948"/>
    </source>
</evidence>
<keyword evidence="6" id="KW-0539">Nucleus</keyword>
<feature type="region of interest" description="Disordered" evidence="9">
    <location>
        <begin position="430"/>
        <end position="453"/>
    </location>
</feature>
<dbReference type="PANTHER" id="PTHR24388">
    <property type="entry name" value="ZINC FINGER PROTEIN"/>
    <property type="match status" value="1"/>
</dbReference>
<feature type="region of interest" description="Disordered" evidence="9">
    <location>
        <begin position="888"/>
        <end position="920"/>
    </location>
</feature>
<dbReference type="GO" id="GO:0008270">
    <property type="term" value="F:zinc ion binding"/>
    <property type="evidence" value="ECO:0007669"/>
    <property type="project" value="UniProtKB-KW"/>
</dbReference>
<dbReference type="SMART" id="SM00355">
    <property type="entry name" value="ZnF_C2H2"/>
    <property type="match status" value="8"/>
</dbReference>
<evidence type="ECO:0000256" key="8">
    <source>
        <dbReference type="PROSITE-ProRule" id="PRU00042"/>
    </source>
</evidence>
<feature type="domain" description="C2H2-type" evidence="10">
    <location>
        <begin position="458"/>
        <end position="486"/>
    </location>
</feature>
<accession>A0AA88KSS4</accession>
<comment type="caution">
    <text evidence="11">The sequence shown here is derived from an EMBL/GenBank/DDBJ whole genome shotgun (WGS) entry which is preliminary data.</text>
</comment>
<evidence type="ECO:0000259" key="10">
    <source>
        <dbReference type="PROSITE" id="PS50157"/>
    </source>
</evidence>
<evidence type="ECO:0000256" key="4">
    <source>
        <dbReference type="ARBA" id="ARBA00022771"/>
    </source>
</evidence>
<feature type="compositionally biased region" description="Basic and acidic residues" evidence="9">
    <location>
        <begin position="430"/>
        <end position="450"/>
    </location>
</feature>
<keyword evidence="12" id="KW-1185">Reference proteome</keyword>
<comment type="similarity">
    <text evidence="7">Belongs to the snail C2H2-type zinc-finger protein family.</text>
</comment>
<organism evidence="11 12">
    <name type="scientific">Artemia franciscana</name>
    <name type="common">Brine shrimp</name>
    <name type="synonym">Artemia sanfranciscana</name>
    <dbReference type="NCBI Taxonomy" id="6661"/>
    <lineage>
        <taxon>Eukaryota</taxon>
        <taxon>Metazoa</taxon>
        <taxon>Ecdysozoa</taxon>
        <taxon>Arthropoda</taxon>
        <taxon>Crustacea</taxon>
        <taxon>Branchiopoda</taxon>
        <taxon>Anostraca</taxon>
        <taxon>Artemiidae</taxon>
        <taxon>Artemia</taxon>
    </lineage>
</organism>
<gene>
    <name evidence="11" type="ORF">QYM36_017295</name>
</gene>
<dbReference type="Proteomes" id="UP001187531">
    <property type="component" value="Unassembled WGS sequence"/>
</dbReference>
<feature type="domain" description="C2H2-type" evidence="10">
    <location>
        <begin position="38"/>
        <end position="61"/>
    </location>
</feature>
<evidence type="ECO:0000256" key="9">
    <source>
        <dbReference type="SAM" id="MobiDB-lite"/>
    </source>
</evidence>
<protein>
    <recommendedName>
        <fullName evidence="10">C2H2-type domain-containing protein</fullName>
    </recommendedName>
</protein>
<dbReference type="InterPro" id="IPR036236">
    <property type="entry name" value="Znf_C2H2_sf"/>
</dbReference>
<dbReference type="Gene3D" id="3.30.160.60">
    <property type="entry name" value="Classic Zinc Finger"/>
    <property type="match status" value="2"/>
</dbReference>
<name>A0AA88KSS4_ARTSF</name>
<dbReference type="PANTHER" id="PTHR24388:SF54">
    <property type="entry name" value="PROTEIN ESCARGOT"/>
    <property type="match status" value="1"/>
</dbReference>
<dbReference type="GO" id="GO:0005634">
    <property type="term" value="C:nucleus"/>
    <property type="evidence" value="ECO:0007669"/>
    <property type="project" value="UniProtKB-SubCell"/>
</dbReference>
<feature type="region of interest" description="Disordered" evidence="9">
    <location>
        <begin position="772"/>
        <end position="833"/>
    </location>
</feature>
<dbReference type="PROSITE" id="PS50157">
    <property type="entry name" value="ZINC_FINGER_C2H2_2"/>
    <property type="match status" value="3"/>
</dbReference>
<dbReference type="InterPro" id="IPR013087">
    <property type="entry name" value="Znf_C2H2_type"/>
</dbReference>
<keyword evidence="4 8" id="KW-0863">Zinc-finger</keyword>
<keyword evidence="5" id="KW-0862">Zinc</keyword>
<dbReference type="EMBL" id="JAVRJZ010000021">
    <property type="protein sequence ID" value="KAK2705193.1"/>
    <property type="molecule type" value="Genomic_DNA"/>
</dbReference>
<dbReference type="GO" id="GO:0000978">
    <property type="term" value="F:RNA polymerase II cis-regulatory region sequence-specific DNA binding"/>
    <property type="evidence" value="ECO:0007669"/>
    <property type="project" value="TreeGrafter"/>
</dbReference>
<evidence type="ECO:0000256" key="3">
    <source>
        <dbReference type="ARBA" id="ARBA00022737"/>
    </source>
</evidence>
<feature type="domain" description="C2H2-type" evidence="10">
    <location>
        <begin position="88"/>
        <end position="116"/>
    </location>
</feature>
<evidence type="ECO:0000313" key="12">
    <source>
        <dbReference type="Proteomes" id="UP001187531"/>
    </source>
</evidence>
<comment type="subcellular location">
    <subcellularLocation>
        <location evidence="1">Nucleus</location>
    </subcellularLocation>
</comment>
<keyword evidence="3" id="KW-0677">Repeat</keyword>
<evidence type="ECO:0000313" key="11">
    <source>
        <dbReference type="EMBL" id="KAK2705193.1"/>
    </source>
</evidence>
<dbReference type="InterPro" id="IPR050527">
    <property type="entry name" value="Snail/Krueppel_Znf"/>
</dbReference>
<dbReference type="Pfam" id="PF00096">
    <property type="entry name" value="zf-C2H2"/>
    <property type="match status" value="1"/>
</dbReference>
<evidence type="ECO:0000256" key="2">
    <source>
        <dbReference type="ARBA" id="ARBA00022723"/>
    </source>
</evidence>
<sequence>MESKQKMMNKKPFEYYIFKLEKDSIIPSENGLKKNQRFRCDICNAIFKRGFSLKRHYLRFHINVIYINERDLANCGITPTETTETGLYKCHDCSTHFDFKEELMDHRNSYHINGRKPGGVNYFCDRCSMTFTNKHNFLSHVKRACQTEDVKVCPHCQKEYARKGRLEKHMLHCKTECKKLQKSDNDLHKMPVLQAIAPEEVHIDEESKSIESIDGSDNNSRSSLINDFHHSLNQSESAADQDSVMGLPFGTENTFDLGQNVERYVRDADNKVYLVLDSAKVVYPSSDRPYDDPGYYETDYPFILDDSNIDVDKPQESDEPSLTWQELKFSADSESQDVFIRVRAAYVDNSNGAEALRPYSHTAGEKSGILFITENCTPVKVNSNITPVNAQGLKSETYHNDRPKVDLSQIFNLINANDLNIIETTAPNCHQERNVDDGSEPKRPKTEGRKTHLFRSRHTCPECGKSFGKSGQMISHRRLAHGSDGVKTTIYSFSKSNYLPLWSPNRDELDEPPHERTEQSLDFVNLRCSENNELFIDGKLTNSDCADTLCSLPFVCADRLSWKRHKYLDLMTEDKRNQFLSDMIMFPLAEQFLVHSKLNCDTFYTPYPFDVLSSVGLLKKEKVNIEQNSQGFEGIWSLPMCFICRACGYRSKYLSNYLSHQNYSHPLIFPSHMVLYMDSSEVPKELWSDWAFGRKMLRASLKKKGRKRLRSLATLAQNINIVTTNLAEISAKTKSKRARNSFLKACTKCETKVLSLLELHSHIVECGEKLQSARISPPQRHRNSESRRKHSIKGRRGMKRKIPSNEDLTKRKSGKRKHDDFVLDHGSNSTRRITRSQLKPDPTIQKEANQVQFKDLKSYQGIDCEPPPCVRTKKVKPKGKLLFEASGTSNRKPKVESTPLRYTRSSSKLKTPPALATKNSSQQDFDLNTLNVAKRNILTSLSVSNNSAFPTVKMEPMQFLACPNCSQTFLKNHEFHKHFENCAASSPEAQTLEITVSRGHSTDFRSIQTQTLDYIDLDTALTLADANHVEVWDKDKQFMQETSSAKDTNKRQRPHQFKMFHGSTSKSILGLSIEKRLHLGNKLQLLIDNRRKDDDEFDSEMLAVLQSLPEKSLYLALCCPICLRRYKYRLKFRRHLIQGLINGCVQPKTALEKDLPENILSLFQGEEYCTSLKVKKLSNKLAHIIHNMIQNAESDCSVTWALKNIGSLPSVEDIETLIQRSDNTEIQSFFSQSKLHAFSLELILERNKISQTRRKRKTIRDTLPARPKSAPISSSQKRRKSDNMPDLLNLSREARIDDLLEKELGAIILQQKYLNEPPMHSYSPDMYPGLQLEPRPLSEPCLYEQNNDVVIAMLEPIKVEPNETVGDSGYFSGNNSIGSFVDADPSSFVPIDYPMPRLLPFQPIISTEEDESLQTAYDSPPVLECPGELTDAHYGSWSTDSLFN</sequence>
<dbReference type="PROSITE" id="PS00028">
    <property type="entry name" value="ZINC_FINGER_C2H2_1"/>
    <property type="match status" value="3"/>
</dbReference>
<dbReference type="SUPFAM" id="SSF57667">
    <property type="entry name" value="beta-beta-alpha zinc fingers"/>
    <property type="match status" value="1"/>
</dbReference>
<evidence type="ECO:0000256" key="6">
    <source>
        <dbReference type="ARBA" id="ARBA00023242"/>
    </source>
</evidence>